<dbReference type="AlphaFoldDB" id="A0A9Q3CF23"/>
<dbReference type="EMBL" id="AVOT02007514">
    <property type="protein sequence ID" value="MBW0484064.1"/>
    <property type="molecule type" value="Genomic_DNA"/>
</dbReference>
<evidence type="ECO:0000313" key="2">
    <source>
        <dbReference type="Proteomes" id="UP000765509"/>
    </source>
</evidence>
<organism evidence="1 2">
    <name type="scientific">Austropuccinia psidii MF-1</name>
    <dbReference type="NCBI Taxonomy" id="1389203"/>
    <lineage>
        <taxon>Eukaryota</taxon>
        <taxon>Fungi</taxon>
        <taxon>Dikarya</taxon>
        <taxon>Basidiomycota</taxon>
        <taxon>Pucciniomycotina</taxon>
        <taxon>Pucciniomycetes</taxon>
        <taxon>Pucciniales</taxon>
        <taxon>Sphaerophragmiaceae</taxon>
        <taxon>Austropuccinia</taxon>
    </lineage>
</organism>
<accession>A0A9Q3CF23</accession>
<protein>
    <submittedName>
        <fullName evidence="1">Uncharacterized protein</fullName>
    </submittedName>
</protein>
<evidence type="ECO:0000313" key="1">
    <source>
        <dbReference type="EMBL" id="MBW0484064.1"/>
    </source>
</evidence>
<comment type="caution">
    <text evidence="1">The sequence shown here is derived from an EMBL/GenBank/DDBJ whole genome shotgun (WGS) entry which is preliminary data.</text>
</comment>
<sequence>MHAHLALWKYLLEEKNILKWHWWILDHKINIIPEEIAIKASFISRKLNMNLRGIGGHTTSLVGLLEFTPITMITGEQKEIHLFIEKGAVHTIPGRPFLADNNVKLEFSLNKWEIFSYPEQDGR</sequence>
<proteinExistence type="predicted"/>
<gene>
    <name evidence="1" type="ORF">O181_023779</name>
</gene>
<dbReference type="Proteomes" id="UP000765509">
    <property type="component" value="Unassembled WGS sequence"/>
</dbReference>
<name>A0A9Q3CF23_9BASI</name>
<keyword evidence="2" id="KW-1185">Reference proteome</keyword>
<reference evidence="1" key="1">
    <citation type="submission" date="2021-03" db="EMBL/GenBank/DDBJ databases">
        <title>Draft genome sequence of rust myrtle Austropuccinia psidii MF-1, a brazilian biotype.</title>
        <authorList>
            <person name="Quecine M.C."/>
            <person name="Pachon D.M.R."/>
            <person name="Bonatelli M.L."/>
            <person name="Correr F.H."/>
            <person name="Franceschini L.M."/>
            <person name="Leite T.F."/>
            <person name="Margarido G.R.A."/>
            <person name="Almeida C.A."/>
            <person name="Ferrarezi J.A."/>
            <person name="Labate C.A."/>
        </authorList>
    </citation>
    <scope>NUCLEOTIDE SEQUENCE</scope>
    <source>
        <strain evidence="1">MF-1</strain>
    </source>
</reference>